<comment type="caution">
    <text evidence="1">The sequence shown here is derived from an EMBL/GenBank/DDBJ whole genome shotgun (WGS) entry which is preliminary data.</text>
</comment>
<name>A0A0V1LEX0_9BILA</name>
<proteinExistence type="predicted"/>
<sequence length="40" mass="4464">MVDAVIVNDEQEANSNSINLESISFLRCLDPDAMIKEILL</sequence>
<keyword evidence="2" id="KW-1185">Reference proteome</keyword>
<reference evidence="1 2" key="1">
    <citation type="submission" date="2015-05" db="EMBL/GenBank/DDBJ databases">
        <title>Evolution of Trichinella species and genotypes.</title>
        <authorList>
            <person name="Korhonen P.K."/>
            <person name="Edoardo P."/>
            <person name="Giuseppe L.R."/>
            <person name="Gasser R.B."/>
        </authorList>
    </citation>
    <scope>NUCLEOTIDE SEQUENCE [LARGE SCALE GENOMIC DNA]</scope>
    <source>
        <strain evidence="1">ISS10</strain>
    </source>
</reference>
<protein>
    <submittedName>
        <fullName evidence="1">Uncharacterized protein</fullName>
    </submittedName>
</protein>
<evidence type="ECO:0000313" key="2">
    <source>
        <dbReference type="Proteomes" id="UP000054721"/>
    </source>
</evidence>
<evidence type="ECO:0000313" key="1">
    <source>
        <dbReference type="EMBL" id="KRZ58048.1"/>
    </source>
</evidence>
<dbReference type="Proteomes" id="UP000054721">
    <property type="component" value="Unassembled WGS sequence"/>
</dbReference>
<gene>
    <name evidence="1" type="ORF">T02_4579</name>
</gene>
<organism evidence="1 2">
    <name type="scientific">Trichinella nativa</name>
    <dbReference type="NCBI Taxonomy" id="6335"/>
    <lineage>
        <taxon>Eukaryota</taxon>
        <taxon>Metazoa</taxon>
        <taxon>Ecdysozoa</taxon>
        <taxon>Nematoda</taxon>
        <taxon>Enoplea</taxon>
        <taxon>Dorylaimia</taxon>
        <taxon>Trichinellida</taxon>
        <taxon>Trichinellidae</taxon>
        <taxon>Trichinella</taxon>
    </lineage>
</organism>
<dbReference type="AlphaFoldDB" id="A0A0V1LEX0"/>
<dbReference type="EMBL" id="JYDW01000064">
    <property type="protein sequence ID" value="KRZ58048.1"/>
    <property type="molecule type" value="Genomic_DNA"/>
</dbReference>
<accession>A0A0V1LEX0</accession>